<feature type="chain" id="PRO_5047457683" evidence="1">
    <location>
        <begin position="20"/>
        <end position="152"/>
    </location>
</feature>
<feature type="signal peptide" evidence="1">
    <location>
        <begin position="1"/>
        <end position="19"/>
    </location>
</feature>
<accession>A0ABV0QKP6</accession>
<keyword evidence="1" id="KW-0732">Signal</keyword>
<name>A0ABV0QKP6_9TELE</name>
<protein>
    <submittedName>
        <fullName evidence="2">Uncharacterized protein</fullName>
    </submittedName>
</protein>
<evidence type="ECO:0000256" key="1">
    <source>
        <dbReference type="SAM" id="SignalP"/>
    </source>
</evidence>
<sequence length="152" mass="17434">MYLTLASVILFLCRPKCICFSGQGHQPNEYVRMFLNLWLPCDFMLVSDWLFKGSLLGAALCTPVSFFIQSDTCQSVSRPWEHECLSNIRTQMEESDNIINKTGDNGGSERKCSHSFTKYFFHEAFGGGKKQIKEFGPDLKIKQVSMDRFMLH</sequence>
<gene>
    <name evidence="2" type="ORF">XENOCAPTIV_022274</name>
</gene>
<evidence type="ECO:0000313" key="3">
    <source>
        <dbReference type="Proteomes" id="UP001434883"/>
    </source>
</evidence>
<dbReference type="Proteomes" id="UP001434883">
    <property type="component" value="Unassembled WGS sequence"/>
</dbReference>
<organism evidence="2 3">
    <name type="scientific">Xenoophorus captivus</name>
    <dbReference type="NCBI Taxonomy" id="1517983"/>
    <lineage>
        <taxon>Eukaryota</taxon>
        <taxon>Metazoa</taxon>
        <taxon>Chordata</taxon>
        <taxon>Craniata</taxon>
        <taxon>Vertebrata</taxon>
        <taxon>Euteleostomi</taxon>
        <taxon>Actinopterygii</taxon>
        <taxon>Neopterygii</taxon>
        <taxon>Teleostei</taxon>
        <taxon>Neoteleostei</taxon>
        <taxon>Acanthomorphata</taxon>
        <taxon>Ovalentaria</taxon>
        <taxon>Atherinomorphae</taxon>
        <taxon>Cyprinodontiformes</taxon>
        <taxon>Goodeidae</taxon>
        <taxon>Xenoophorus</taxon>
    </lineage>
</organism>
<reference evidence="2 3" key="1">
    <citation type="submission" date="2021-06" db="EMBL/GenBank/DDBJ databases">
        <authorList>
            <person name="Palmer J.M."/>
        </authorList>
    </citation>
    <scope>NUCLEOTIDE SEQUENCE [LARGE SCALE GENOMIC DNA]</scope>
    <source>
        <strain evidence="2 3">XC_2019</strain>
        <tissue evidence="2">Muscle</tissue>
    </source>
</reference>
<evidence type="ECO:0000313" key="2">
    <source>
        <dbReference type="EMBL" id="MEQ2196018.1"/>
    </source>
</evidence>
<proteinExistence type="predicted"/>
<comment type="caution">
    <text evidence="2">The sequence shown here is derived from an EMBL/GenBank/DDBJ whole genome shotgun (WGS) entry which is preliminary data.</text>
</comment>
<keyword evidence="3" id="KW-1185">Reference proteome</keyword>
<dbReference type="EMBL" id="JAHRIN010013356">
    <property type="protein sequence ID" value="MEQ2196018.1"/>
    <property type="molecule type" value="Genomic_DNA"/>
</dbReference>